<dbReference type="AlphaFoldDB" id="A0A4W5JRH1"/>
<protein>
    <recommendedName>
        <fullName evidence="7">Bromo domain-containing protein</fullName>
    </recommendedName>
</protein>
<dbReference type="GeneTree" id="ENSGT00550000074694"/>
<feature type="compositionally biased region" description="Basic and acidic residues" evidence="6">
    <location>
        <begin position="394"/>
        <end position="411"/>
    </location>
</feature>
<evidence type="ECO:0000256" key="1">
    <source>
        <dbReference type="ARBA" id="ARBA00006914"/>
    </source>
</evidence>
<sequence>MDLSTVMTKIDTHKYLTAKNFLVDIDLICSNALEYNPDKEPSDKIIRHRACSLKDTAHAMLASELDPEFNRMCEEIKESRRKRDLQTPDVPPISLAAVVTTRKPAGEENAGSSTQGEAVEKHHCSSNHIKRKARRRPSWGRGIIRKKKNYKKGTEEEVPSDSCLTQDEESSCDTMDPQPNGHHTHPHTHGISTEEESSNEAPRGQITETETQGESNTRTGPKEDETPATDDKAKSTSTDKDPQSKSESSPSKSDESQCKNKEPQAQEKEIQSKDEELQSKDEGSQAESENPQAKPDDPKPKEEGFQPMDVEKVQPKDEEVLTTEQQSSAPMPAIAPPVPQEECVNGNESMDSLDSQALKSSETEGPTAVEGEGSEGEVEEVSASAVSRGTQDGRTGDTETGKEEQDREGWSKGRKCRMSQSEQSKTSTDGTEEPLQIPPTLVVDQQRLTALLDTVVQRSEGFSVERLERLFSLLSQRIYQHRLDYDKTRLQEEMEREVQNFITFL</sequence>
<proteinExistence type="inferred from homology"/>
<dbReference type="Pfam" id="PF00439">
    <property type="entry name" value="Bromodomain"/>
    <property type="match status" value="1"/>
</dbReference>
<feature type="compositionally biased region" description="Basic and acidic residues" evidence="6">
    <location>
        <begin position="252"/>
        <end position="283"/>
    </location>
</feature>
<dbReference type="SUPFAM" id="SSF47370">
    <property type="entry name" value="Bromodomain"/>
    <property type="match status" value="1"/>
</dbReference>
<keyword evidence="4 5" id="KW-0103">Bromodomain</keyword>
<evidence type="ECO:0000256" key="5">
    <source>
        <dbReference type="PROSITE-ProRule" id="PRU00035"/>
    </source>
</evidence>
<reference evidence="8" key="3">
    <citation type="submission" date="2025-09" db="UniProtKB">
        <authorList>
            <consortium name="Ensembl"/>
        </authorList>
    </citation>
    <scope>IDENTIFICATION</scope>
</reference>
<organism evidence="8 9">
    <name type="scientific">Hucho hucho</name>
    <name type="common">huchen</name>
    <dbReference type="NCBI Taxonomy" id="62062"/>
    <lineage>
        <taxon>Eukaryota</taxon>
        <taxon>Metazoa</taxon>
        <taxon>Chordata</taxon>
        <taxon>Craniata</taxon>
        <taxon>Vertebrata</taxon>
        <taxon>Euteleostomi</taxon>
        <taxon>Actinopterygii</taxon>
        <taxon>Neopterygii</taxon>
        <taxon>Teleostei</taxon>
        <taxon>Protacanthopterygii</taxon>
        <taxon>Salmoniformes</taxon>
        <taxon>Salmonidae</taxon>
        <taxon>Salmoninae</taxon>
        <taxon>Hucho</taxon>
    </lineage>
</organism>
<feature type="compositionally biased region" description="Polar residues" evidence="6">
    <location>
        <begin position="418"/>
        <end position="429"/>
    </location>
</feature>
<evidence type="ECO:0000256" key="6">
    <source>
        <dbReference type="SAM" id="MobiDB-lite"/>
    </source>
</evidence>
<feature type="compositionally biased region" description="Polar residues" evidence="6">
    <location>
        <begin position="346"/>
        <end position="364"/>
    </location>
</feature>
<dbReference type="GO" id="GO:0003682">
    <property type="term" value="F:chromatin binding"/>
    <property type="evidence" value="ECO:0007669"/>
    <property type="project" value="TreeGrafter"/>
</dbReference>
<dbReference type="InterPro" id="IPR045199">
    <property type="entry name" value="ATAD2-like"/>
</dbReference>
<dbReference type="PANTHER" id="PTHR23069">
    <property type="entry name" value="AAA DOMAIN-CONTAINING"/>
    <property type="match status" value="1"/>
</dbReference>
<dbReference type="GO" id="GO:0016887">
    <property type="term" value="F:ATP hydrolysis activity"/>
    <property type="evidence" value="ECO:0007669"/>
    <property type="project" value="TreeGrafter"/>
</dbReference>
<dbReference type="Gene3D" id="1.20.920.10">
    <property type="entry name" value="Bromodomain-like"/>
    <property type="match status" value="1"/>
</dbReference>
<keyword evidence="9" id="KW-1185">Reference proteome</keyword>
<feature type="compositionally biased region" description="Basic residues" evidence="6">
    <location>
        <begin position="124"/>
        <end position="151"/>
    </location>
</feature>
<keyword evidence="3" id="KW-0067">ATP-binding</keyword>
<evidence type="ECO:0000256" key="4">
    <source>
        <dbReference type="ARBA" id="ARBA00023117"/>
    </source>
</evidence>
<feature type="region of interest" description="Disordered" evidence="6">
    <location>
        <begin position="100"/>
        <end position="439"/>
    </location>
</feature>
<dbReference type="GO" id="GO:0006337">
    <property type="term" value="P:nucleosome disassembly"/>
    <property type="evidence" value="ECO:0007669"/>
    <property type="project" value="TreeGrafter"/>
</dbReference>
<dbReference type="GO" id="GO:0006334">
    <property type="term" value="P:nucleosome assembly"/>
    <property type="evidence" value="ECO:0007669"/>
    <property type="project" value="TreeGrafter"/>
</dbReference>
<feature type="domain" description="Bromo" evidence="7">
    <location>
        <begin position="1"/>
        <end position="43"/>
    </location>
</feature>
<evidence type="ECO:0000313" key="9">
    <source>
        <dbReference type="Proteomes" id="UP000314982"/>
    </source>
</evidence>
<dbReference type="GO" id="GO:0045815">
    <property type="term" value="P:transcription initiation-coupled chromatin remodeling"/>
    <property type="evidence" value="ECO:0007669"/>
    <property type="project" value="TreeGrafter"/>
</dbReference>
<dbReference type="Ensembl" id="ENSHHUT00000002464.1">
    <property type="protein sequence ID" value="ENSHHUP00000002386.1"/>
    <property type="gene ID" value="ENSHHUG00000001541.1"/>
</dbReference>
<dbReference type="GO" id="GO:0005634">
    <property type="term" value="C:nucleus"/>
    <property type="evidence" value="ECO:0007669"/>
    <property type="project" value="TreeGrafter"/>
</dbReference>
<feature type="compositionally biased region" description="Basic and acidic residues" evidence="6">
    <location>
        <begin position="294"/>
        <end position="319"/>
    </location>
</feature>
<dbReference type="GO" id="GO:0042393">
    <property type="term" value="F:histone binding"/>
    <property type="evidence" value="ECO:0007669"/>
    <property type="project" value="TreeGrafter"/>
</dbReference>
<evidence type="ECO:0000256" key="2">
    <source>
        <dbReference type="ARBA" id="ARBA00022741"/>
    </source>
</evidence>
<reference evidence="9" key="1">
    <citation type="submission" date="2018-06" db="EMBL/GenBank/DDBJ databases">
        <title>Genome assembly of Danube salmon.</title>
        <authorList>
            <person name="Macqueen D.J."/>
            <person name="Gundappa M.K."/>
        </authorList>
    </citation>
    <scope>NUCLEOTIDE SEQUENCE [LARGE SCALE GENOMIC DNA]</scope>
</reference>
<evidence type="ECO:0000259" key="7">
    <source>
        <dbReference type="PROSITE" id="PS50014"/>
    </source>
</evidence>
<accession>A0A4W5JRH1</accession>
<reference evidence="8" key="2">
    <citation type="submission" date="2025-08" db="UniProtKB">
        <authorList>
            <consortium name="Ensembl"/>
        </authorList>
    </citation>
    <scope>IDENTIFICATION</scope>
</reference>
<dbReference type="InterPro" id="IPR036427">
    <property type="entry name" value="Bromodomain-like_sf"/>
</dbReference>
<comment type="similarity">
    <text evidence="1">Belongs to the AAA ATPase family.</text>
</comment>
<keyword evidence="2" id="KW-0547">Nucleotide-binding</keyword>
<evidence type="ECO:0000313" key="8">
    <source>
        <dbReference type="Ensembl" id="ENSHHUP00000002386.1"/>
    </source>
</evidence>
<dbReference type="GO" id="GO:0005524">
    <property type="term" value="F:ATP binding"/>
    <property type="evidence" value="ECO:0007669"/>
    <property type="project" value="UniProtKB-KW"/>
</dbReference>
<dbReference type="PROSITE" id="PS50014">
    <property type="entry name" value="BROMODOMAIN_2"/>
    <property type="match status" value="1"/>
</dbReference>
<dbReference type="PANTHER" id="PTHR23069:SF5">
    <property type="entry name" value="ATPASE FAMILY AAA DOMAIN-CONTAINING PROTEIN 2B"/>
    <property type="match status" value="1"/>
</dbReference>
<name>A0A4W5JRH1_9TELE</name>
<evidence type="ECO:0000256" key="3">
    <source>
        <dbReference type="ARBA" id="ARBA00022840"/>
    </source>
</evidence>
<dbReference type="InterPro" id="IPR001487">
    <property type="entry name" value="Bromodomain"/>
</dbReference>
<feature type="compositionally biased region" description="Polar residues" evidence="6">
    <location>
        <begin position="206"/>
        <end position="219"/>
    </location>
</feature>
<dbReference type="STRING" id="62062.ENSHHUP00000002386"/>
<feature type="compositionally biased region" description="Basic and acidic residues" evidence="6">
    <location>
        <begin position="220"/>
        <end position="244"/>
    </location>
</feature>
<dbReference type="Proteomes" id="UP000314982">
    <property type="component" value="Unassembled WGS sequence"/>
</dbReference>